<accession>A0AAV5AUG4</accession>
<dbReference type="SUPFAM" id="SSF51905">
    <property type="entry name" value="FAD/NAD(P)-binding domain"/>
    <property type="match status" value="1"/>
</dbReference>
<dbReference type="PROSITE" id="PS00977">
    <property type="entry name" value="FAD_G3PDH_1"/>
    <property type="match status" value="1"/>
</dbReference>
<dbReference type="GO" id="GO:0006072">
    <property type="term" value="P:glycerol-3-phosphate metabolic process"/>
    <property type="evidence" value="ECO:0007669"/>
    <property type="project" value="UniProtKB-UniRule"/>
</dbReference>
<sequence length="786" mass="87532">MSPRFLFYLRRPIVYIPLATGSSYAIFNHFSPNNSSTVPYGTAQSRRPPPPWVPPSRDEMLHALRNGKRAMSLKDNRDGDDNDDQFDLLIVGGGATGAGVAVDAASRGLKVALVERDDFASGTSSKSTKLVHGGVRYLQKAVMELDYEQYKLVREALHERKIFLQTAPYLSNMLPIMLPVYKYWQVPYYWAGCKLYDILAGGENMESSYVMSKGKALEAFPMLKAEGLVGAVVYYDGQHNDSRMNIALVMTAVQQGAVVANHVEVTSLSKNASGKLDGAEVRDTLSGKTWKIRAKGIINATGPFTDTLLTLDDPSHKPIVQPSSGIHITLPNYYSPRTMGLLDPATSDGRVIFFLPWQGNTIAGTTDAKASVVRDPRAREEEIRWVLDEVRRYLSPDIKVRRGDVLSAWSGLRPLVLNPHAAEKGGTAGLVRNHIVYVSKSGLLTIAGGKWTTYRAMAKETVDRAVKEFGLERKAGPCVTEHLRLIGSEAWSRNMFIGLIQRYGIETDVAKHLSENYGDRAWAVCALAEPTGSSWPLHGKRISPNYPYISAEILYSIRYEYAQTAIDFIARRCRLAFLNSRTAYDVLPMIIDSMARELGWDSRRKRQEYEGAVRFLSSMGLKFMKDGEKRSAEVGWRGWLELGNPFIWIEKLLGRNLGLGLLSTSLATAGRSSLYSRAQFDPRELENLRNLFNTHGTAEGQTPKTLSKIDLETVLTQVKGYEQTKPRHLDSVFSLIGLEQNTQIGWNEFLEVCAALKELFAEPYEPVRVSNRISRSIPVEMSGGGV</sequence>
<evidence type="ECO:0000259" key="15">
    <source>
        <dbReference type="Pfam" id="PF16901"/>
    </source>
</evidence>
<keyword evidence="10" id="KW-0809">Transit peptide</keyword>
<evidence type="ECO:0000256" key="7">
    <source>
        <dbReference type="ARBA" id="ARBA00022737"/>
    </source>
</evidence>
<evidence type="ECO:0000256" key="5">
    <source>
        <dbReference type="ARBA" id="ARBA00022630"/>
    </source>
</evidence>
<dbReference type="FunFam" id="1.10.8.870:FF:000001">
    <property type="entry name" value="Glycerol-3-phosphate dehydrogenase"/>
    <property type="match status" value="1"/>
</dbReference>
<dbReference type="PANTHER" id="PTHR11985">
    <property type="entry name" value="GLYCEROL-3-PHOSPHATE DEHYDROGENASE"/>
    <property type="match status" value="1"/>
</dbReference>
<dbReference type="AlphaFoldDB" id="A0AAV5AUG4"/>
<evidence type="ECO:0000256" key="8">
    <source>
        <dbReference type="ARBA" id="ARBA00022827"/>
    </source>
</evidence>
<keyword evidence="12" id="KW-0496">Mitochondrion</keyword>
<dbReference type="Pfam" id="PF01266">
    <property type="entry name" value="DAO"/>
    <property type="match status" value="1"/>
</dbReference>
<evidence type="ECO:0000313" key="17">
    <source>
        <dbReference type="Proteomes" id="UP001050691"/>
    </source>
</evidence>
<keyword evidence="6" id="KW-0479">Metal-binding</keyword>
<keyword evidence="11 13" id="KW-0560">Oxidoreductase</keyword>
<dbReference type="EC" id="1.1.5.3" evidence="4 13"/>
<dbReference type="SUPFAM" id="SSF54373">
    <property type="entry name" value="FAD-linked reductases, C-terminal domain"/>
    <property type="match status" value="1"/>
</dbReference>
<feature type="domain" description="FAD dependent oxidoreductase" evidence="14">
    <location>
        <begin position="87"/>
        <end position="455"/>
    </location>
</feature>
<keyword evidence="8" id="KW-0274">FAD</keyword>
<gene>
    <name evidence="16" type="ORF">Clacol_010230</name>
</gene>
<keyword evidence="17" id="KW-1185">Reference proteome</keyword>
<keyword evidence="5 13" id="KW-0285">Flavoprotein</keyword>
<dbReference type="SUPFAM" id="SSF47473">
    <property type="entry name" value="EF-hand"/>
    <property type="match status" value="1"/>
</dbReference>
<dbReference type="Proteomes" id="UP001050691">
    <property type="component" value="Unassembled WGS sequence"/>
</dbReference>
<comment type="subcellular location">
    <subcellularLocation>
        <location evidence="2">Mitochondrion</location>
    </subcellularLocation>
</comment>
<dbReference type="InterPro" id="IPR031656">
    <property type="entry name" value="DAO_C"/>
</dbReference>
<dbReference type="InterPro" id="IPR036188">
    <property type="entry name" value="FAD/NAD-bd_sf"/>
</dbReference>
<evidence type="ECO:0000313" key="16">
    <source>
        <dbReference type="EMBL" id="GJJ15951.1"/>
    </source>
</evidence>
<dbReference type="Gene3D" id="3.30.9.10">
    <property type="entry name" value="D-Amino Acid Oxidase, subunit A, domain 2"/>
    <property type="match status" value="1"/>
</dbReference>
<evidence type="ECO:0000259" key="14">
    <source>
        <dbReference type="Pfam" id="PF01266"/>
    </source>
</evidence>
<dbReference type="InterPro" id="IPR000447">
    <property type="entry name" value="G3P_DH_FAD-dep"/>
</dbReference>
<dbReference type="PROSITE" id="PS00978">
    <property type="entry name" value="FAD_G3PDH_2"/>
    <property type="match status" value="1"/>
</dbReference>
<organism evidence="16 17">
    <name type="scientific">Clathrus columnatus</name>
    <dbReference type="NCBI Taxonomy" id="1419009"/>
    <lineage>
        <taxon>Eukaryota</taxon>
        <taxon>Fungi</taxon>
        <taxon>Dikarya</taxon>
        <taxon>Basidiomycota</taxon>
        <taxon>Agaricomycotina</taxon>
        <taxon>Agaricomycetes</taxon>
        <taxon>Phallomycetidae</taxon>
        <taxon>Phallales</taxon>
        <taxon>Clathraceae</taxon>
        <taxon>Clathrus</taxon>
    </lineage>
</organism>
<comment type="similarity">
    <text evidence="3 13">Belongs to the FAD-dependent glycerol-3-phosphate dehydrogenase family.</text>
</comment>
<evidence type="ECO:0000256" key="2">
    <source>
        <dbReference type="ARBA" id="ARBA00004173"/>
    </source>
</evidence>
<keyword evidence="7" id="KW-0677">Repeat</keyword>
<evidence type="ECO:0000256" key="12">
    <source>
        <dbReference type="ARBA" id="ARBA00023128"/>
    </source>
</evidence>
<dbReference type="InterPro" id="IPR011992">
    <property type="entry name" value="EF-hand-dom_pair"/>
</dbReference>
<evidence type="ECO:0000256" key="3">
    <source>
        <dbReference type="ARBA" id="ARBA00007330"/>
    </source>
</evidence>
<comment type="catalytic activity">
    <reaction evidence="13">
        <text>a quinone + sn-glycerol 3-phosphate = dihydroxyacetone phosphate + a quinol</text>
        <dbReference type="Rhea" id="RHEA:18977"/>
        <dbReference type="ChEBI" id="CHEBI:24646"/>
        <dbReference type="ChEBI" id="CHEBI:57597"/>
        <dbReference type="ChEBI" id="CHEBI:57642"/>
        <dbReference type="ChEBI" id="CHEBI:132124"/>
        <dbReference type="EC" id="1.1.5.3"/>
    </reaction>
</comment>
<comment type="cofactor">
    <cofactor evidence="1 13">
        <name>FAD</name>
        <dbReference type="ChEBI" id="CHEBI:57692"/>
    </cofactor>
</comment>
<evidence type="ECO:0000256" key="9">
    <source>
        <dbReference type="ARBA" id="ARBA00022837"/>
    </source>
</evidence>
<dbReference type="GO" id="GO:0046872">
    <property type="term" value="F:metal ion binding"/>
    <property type="evidence" value="ECO:0007669"/>
    <property type="project" value="UniProtKB-KW"/>
</dbReference>
<evidence type="ECO:0000256" key="1">
    <source>
        <dbReference type="ARBA" id="ARBA00001974"/>
    </source>
</evidence>
<dbReference type="PANTHER" id="PTHR11985:SF15">
    <property type="entry name" value="GLYCEROL-3-PHOSPHATE DEHYDROGENASE, MITOCHONDRIAL"/>
    <property type="match status" value="1"/>
</dbReference>
<keyword evidence="9" id="KW-0106">Calcium</keyword>
<reference evidence="16" key="1">
    <citation type="submission" date="2021-10" db="EMBL/GenBank/DDBJ databases">
        <title>De novo Genome Assembly of Clathrus columnatus (Basidiomycota, Fungi) Using Illumina and Nanopore Sequence Data.</title>
        <authorList>
            <person name="Ogiso-Tanaka E."/>
            <person name="Itagaki H."/>
            <person name="Hosoya T."/>
            <person name="Hosaka K."/>
        </authorList>
    </citation>
    <scope>NUCLEOTIDE SEQUENCE</scope>
    <source>
        <strain evidence="16">MO-923</strain>
    </source>
</reference>
<evidence type="ECO:0000256" key="10">
    <source>
        <dbReference type="ARBA" id="ARBA00022946"/>
    </source>
</evidence>
<dbReference type="PRINTS" id="PR01001">
    <property type="entry name" value="FADG3PDH"/>
</dbReference>
<comment type="caution">
    <text evidence="16">The sequence shown here is derived from an EMBL/GenBank/DDBJ whole genome shotgun (WGS) entry which is preliminary data.</text>
</comment>
<evidence type="ECO:0000256" key="6">
    <source>
        <dbReference type="ARBA" id="ARBA00022723"/>
    </source>
</evidence>
<dbReference type="InterPro" id="IPR006076">
    <property type="entry name" value="FAD-dep_OxRdtase"/>
</dbReference>
<name>A0AAV5AUG4_9AGAM</name>
<dbReference type="GO" id="GO:0004368">
    <property type="term" value="F:glycerol-3-phosphate dehydrogenase (quinone) activity"/>
    <property type="evidence" value="ECO:0007669"/>
    <property type="project" value="UniProtKB-EC"/>
</dbReference>
<feature type="domain" description="Alpha-glycerophosphate oxidase C-terminal" evidence="15">
    <location>
        <begin position="478"/>
        <end position="605"/>
    </location>
</feature>
<dbReference type="EMBL" id="BPWL01000011">
    <property type="protein sequence ID" value="GJJ15951.1"/>
    <property type="molecule type" value="Genomic_DNA"/>
</dbReference>
<proteinExistence type="inferred from homology"/>
<protein>
    <recommendedName>
        <fullName evidence="4 13">Glycerol-3-phosphate dehydrogenase</fullName>
        <ecNumber evidence="4 13">1.1.5.3</ecNumber>
    </recommendedName>
</protein>
<dbReference type="GO" id="GO:0005739">
    <property type="term" value="C:mitochondrion"/>
    <property type="evidence" value="ECO:0007669"/>
    <property type="project" value="UniProtKB-SubCell"/>
</dbReference>
<evidence type="ECO:0000256" key="11">
    <source>
        <dbReference type="ARBA" id="ARBA00023002"/>
    </source>
</evidence>
<evidence type="ECO:0000256" key="13">
    <source>
        <dbReference type="RuleBase" id="RU361217"/>
    </source>
</evidence>
<dbReference type="InterPro" id="IPR038299">
    <property type="entry name" value="DAO_C_sf"/>
</dbReference>
<dbReference type="Gene3D" id="3.50.50.60">
    <property type="entry name" value="FAD/NAD(P)-binding domain"/>
    <property type="match status" value="1"/>
</dbReference>
<dbReference type="Pfam" id="PF16901">
    <property type="entry name" value="DAO_C"/>
    <property type="match status" value="1"/>
</dbReference>
<evidence type="ECO:0000256" key="4">
    <source>
        <dbReference type="ARBA" id="ARBA00013029"/>
    </source>
</evidence>
<dbReference type="Gene3D" id="1.10.8.870">
    <property type="entry name" value="Alpha-glycerophosphate oxidase, cap domain"/>
    <property type="match status" value="1"/>
</dbReference>